<accession>A0A3P7EI47</accession>
<name>A0A3P7EI47_WUCBA</name>
<feature type="transmembrane region" description="Helical" evidence="2">
    <location>
        <begin position="115"/>
        <end position="134"/>
    </location>
</feature>
<feature type="region of interest" description="Disordered" evidence="1">
    <location>
        <begin position="139"/>
        <end position="171"/>
    </location>
</feature>
<organism evidence="3 4">
    <name type="scientific">Wuchereria bancrofti</name>
    <dbReference type="NCBI Taxonomy" id="6293"/>
    <lineage>
        <taxon>Eukaryota</taxon>
        <taxon>Metazoa</taxon>
        <taxon>Ecdysozoa</taxon>
        <taxon>Nematoda</taxon>
        <taxon>Chromadorea</taxon>
        <taxon>Rhabditida</taxon>
        <taxon>Spirurina</taxon>
        <taxon>Spiruromorpha</taxon>
        <taxon>Filarioidea</taxon>
        <taxon>Onchocercidae</taxon>
        <taxon>Wuchereria</taxon>
    </lineage>
</organism>
<dbReference type="OrthoDB" id="5869017at2759"/>
<evidence type="ECO:0000313" key="4">
    <source>
        <dbReference type="Proteomes" id="UP000270924"/>
    </source>
</evidence>
<evidence type="ECO:0000256" key="1">
    <source>
        <dbReference type="SAM" id="MobiDB-lite"/>
    </source>
</evidence>
<evidence type="ECO:0000313" key="3">
    <source>
        <dbReference type="EMBL" id="VDM22551.1"/>
    </source>
</evidence>
<keyword evidence="2" id="KW-1133">Transmembrane helix</keyword>
<feature type="region of interest" description="Disordered" evidence="1">
    <location>
        <begin position="42"/>
        <end position="104"/>
    </location>
</feature>
<feature type="compositionally biased region" description="Polar residues" evidence="1">
    <location>
        <begin position="42"/>
        <end position="53"/>
    </location>
</feature>
<dbReference type="Proteomes" id="UP000270924">
    <property type="component" value="Unassembled WGS sequence"/>
</dbReference>
<sequence>MRSQKQIRHVGKVRSLKNAAAGKWKIYRKCLEARKAWQNNAILTGHQHSSNTLVPPKPTRRRMKEPKQRSAEELAERQRFREQRRLEKKLAKQRASTSTLPETRKKKVKSTLYTLFWKLVTWCNSIVSLSFQFFQKLKEGSGNGSPKKASAEHKTTAKTTKAKNSMMKETTKAKPLTNEQVQHTVNVVEQEIAAIKLNTLKAMKVPKLRNESIPKRQYLMSTQGQKINQSSSPIKLEQKELVQSKKVAFSVSLKNRETCHLRTENPRNHIL</sequence>
<dbReference type="EMBL" id="UYWW01012881">
    <property type="protein sequence ID" value="VDM22551.1"/>
    <property type="molecule type" value="Genomic_DNA"/>
</dbReference>
<keyword evidence="2" id="KW-0472">Membrane</keyword>
<reference evidence="3 4" key="1">
    <citation type="submission" date="2018-11" db="EMBL/GenBank/DDBJ databases">
        <authorList>
            <consortium name="Pathogen Informatics"/>
        </authorList>
    </citation>
    <scope>NUCLEOTIDE SEQUENCE [LARGE SCALE GENOMIC DNA]</scope>
</reference>
<dbReference type="OMA" id="ARKAWQN"/>
<proteinExistence type="predicted"/>
<keyword evidence="2" id="KW-0812">Transmembrane</keyword>
<protein>
    <submittedName>
        <fullName evidence="3">Uncharacterized protein</fullName>
    </submittedName>
</protein>
<feature type="compositionally biased region" description="Basic and acidic residues" evidence="1">
    <location>
        <begin position="65"/>
        <end position="90"/>
    </location>
</feature>
<dbReference type="InParanoid" id="A0A3P7EI47"/>
<gene>
    <name evidence="3" type="ORF">WBA_LOCUS12539</name>
</gene>
<keyword evidence="4" id="KW-1185">Reference proteome</keyword>
<evidence type="ECO:0000256" key="2">
    <source>
        <dbReference type="SAM" id="Phobius"/>
    </source>
</evidence>
<dbReference type="AlphaFoldDB" id="A0A3P7EI47"/>